<evidence type="ECO:0000313" key="1">
    <source>
        <dbReference type="EMBL" id="KAI8548103.1"/>
    </source>
</evidence>
<name>A0ACC0N445_RHOML</name>
<reference evidence="1" key="1">
    <citation type="submission" date="2022-02" db="EMBL/GenBank/DDBJ databases">
        <title>Plant Genome Project.</title>
        <authorList>
            <person name="Zhang R.-G."/>
        </authorList>
    </citation>
    <scope>NUCLEOTIDE SEQUENCE</scope>
    <source>
        <strain evidence="1">AT1</strain>
    </source>
</reference>
<dbReference type="Proteomes" id="UP001062846">
    <property type="component" value="Chromosome 7"/>
</dbReference>
<gene>
    <name evidence="1" type="ORF">RHMOL_Rhmol07G0246300</name>
</gene>
<organism evidence="1 2">
    <name type="scientific">Rhododendron molle</name>
    <name type="common">Chinese azalea</name>
    <name type="synonym">Azalea mollis</name>
    <dbReference type="NCBI Taxonomy" id="49168"/>
    <lineage>
        <taxon>Eukaryota</taxon>
        <taxon>Viridiplantae</taxon>
        <taxon>Streptophyta</taxon>
        <taxon>Embryophyta</taxon>
        <taxon>Tracheophyta</taxon>
        <taxon>Spermatophyta</taxon>
        <taxon>Magnoliopsida</taxon>
        <taxon>eudicotyledons</taxon>
        <taxon>Gunneridae</taxon>
        <taxon>Pentapetalae</taxon>
        <taxon>asterids</taxon>
        <taxon>Ericales</taxon>
        <taxon>Ericaceae</taxon>
        <taxon>Ericoideae</taxon>
        <taxon>Rhodoreae</taxon>
        <taxon>Rhododendron</taxon>
    </lineage>
</organism>
<keyword evidence="2" id="KW-1185">Reference proteome</keyword>
<evidence type="ECO:0000313" key="2">
    <source>
        <dbReference type="Proteomes" id="UP001062846"/>
    </source>
</evidence>
<accession>A0ACC0N445</accession>
<sequence>MGYANRPSLHSLLTERRNCFSPIFDCAYSRQIWESILSKIQILRPACGWENELNCAISFCKGNSFRALVFKLSLATGVYFIWLKRNSRVFGGNPKNPDRIIACIAENMRLRICTWRNIPKTVENQRLCYLWCISASLPGNIVPLGF</sequence>
<dbReference type="EMBL" id="CM046394">
    <property type="protein sequence ID" value="KAI8548103.1"/>
    <property type="molecule type" value="Genomic_DNA"/>
</dbReference>
<proteinExistence type="predicted"/>
<comment type="caution">
    <text evidence="1">The sequence shown here is derived from an EMBL/GenBank/DDBJ whole genome shotgun (WGS) entry which is preliminary data.</text>
</comment>
<protein>
    <submittedName>
        <fullName evidence="1">Uncharacterized protein</fullName>
    </submittedName>
</protein>